<organism evidence="2 3">
    <name type="scientific">Mikania micrantha</name>
    <name type="common">bitter vine</name>
    <dbReference type="NCBI Taxonomy" id="192012"/>
    <lineage>
        <taxon>Eukaryota</taxon>
        <taxon>Viridiplantae</taxon>
        <taxon>Streptophyta</taxon>
        <taxon>Embryophyta</taxon>
        <taxon>Tracheophyta</taxon>
        <taxon>Spermatophyta</taxon>
        <taxon>Magnoliopsida</taxon>
        <taxon>eudicotyledons</taxon>
        <taxon>Gunneridae</taxon>
        <taxon>Pentapetalae</taxon>
        <taxon>asterids</taxon>
        <taxon>campanulids</taxon>
        <taxon>Asterales</taxon>
        <taxon>Asteraceae</taxon>
        <taxon>Asteroideae</taxon>
        <taxon>Heliantheae alliance</taxon>
        <taxon>Eupatorieae</taxon>
        <taxon>Mikania</taxon>
    </lineage>
</organism>
<evidence type="ECO:0000313" key="2">
    <source>
        <dbReference type="EMBL" id="KAD7117247.1"/>
    </source>
</evidence>
<dbReference type="OrthoDB" id="1700723at2759"/>
<name>A0A5N6PW05_9ASTR</name>
<dbReference type="AlphaFoldDB" id="A0A5N6PW05"/>
<feature type="region of interest" description="Disordered" evidence="1">
    <location>
        <begin position="70"/>
        <end position="110"/>
    </location>
</feature>
<evidence type="ECO:0000256" key="1">
    <source>
        <dbReference type="SAM" id="MobiDB-lite"/>
    </source>
</evidence>
<proteinExistence type="predicted"/>
<keyword evidence="3" id="KW-1185">Reference proteome</keyword>
<comment type="caution">
    <text evidence="2">The sequence shown here is derived from an EMBL/GenBank/DDBJ whole genome shotgun (WGS) entry which is preliminary data.</text>
</comment>
<evidence type="ECO:0000313" key="3">
    <source>
        <dbReference type="Proteomes" id="UP000326396"/>
    </source>
</evidence>
<sequence length="137" mass="15032">MVNPDSYGRSLPPLFLVYSDCRLLVFVIAGHNSTIIIPELLIQQALNCNNKEGLMNKIRIQLAANGSSFKVLPHPTRKRKRRSTKNEVNDQPADPPKRHGPSLNLSATKTLDNLPAEAKISLTLSTETKGFVGNSAT</sequence>
<protein>
    <submittedName>
        <fullName evidence="2">Uncharacterized protein</fullName>
    </submittedName>
</protein>
<gene>
    <name evidence="2" type="ORF">E3N88_04515</name>
</gene>
<dbReference type="EMBL" id="SZYD01000002">
    <property type="protein sequence ID" value="KAD7117247.1"/>
    <property type="molecule type" value="Genomic_DNA"/>
</dbReference>
<reference evidence="2 3" key="1">
    <citation type="submission" date="2019-05" db="EMBL/GenBank/DDBJ databases">
        <title>Mikania micrantha, genome provides insights into the molecular mechanism of rapid growth.</title>
        <authorList>
            <person name="Liu B."/>
        </authorList>
    </citation>
    <scope>NUCLEOTIDE SEQUENCE [LARGE SCALE GENOMIC DNA]</scope>
    <source>
        <strain evidence="2">NLD-2019</strain>
        <tissue evidence="2">Leaf</tissue>
    </source>
</reference>
<accession>A0A5N6PW05</accession>
<dbReference type="Proteomes" id="UP000326396">
    <property type="component" value="Linkage Group LG10"/>
</dbReference>